<dbReference type="Pfam" id="PF07161">
    <property type="entry name" value="LppX_LprAFG"/>
    <property type="match status" value="1"/>
</dbReference>
<gene>
    <name evidence="4" type="ORF">HEB94_006310</name>
</gene>
<name>A0A927N5R1_9ACTN</name>
<dbReference type="PROSITE" id="PS51257">
    <property type="entry name" value="PROKAR_LIPOPROTEIN"/>
    <property type="match status" value="1"/>
</dbReference>
<organism evidence="4 5">
    <name type="scientific">Actinopolymorpha pittospori</name>
    <dbReference type="NCBI Taxonomy" id="648752"/>
    <lineage>
        <taxon>Bacteria</taxon>
        <taxon>Bacillati</taxon>
        <taxon>Actinomycetota</taxon>
        <taxon>Actinomycetes</taxon>
        <taxon>Propionibacteriales</taxon>
        <taxon>Actinopolymorphaceae</taxon>
        <taxon>Actinopolymorpha</taxon>
    </lineage>
</organism>
<comment type="subcellular location">
    <subcellularLocation>
        <location evidence="1">Cell envelope</location>
    </subcellularLocation>
</comment>
<evidence type="ECO:0000256" key="1">
    <source>
        <dbReference type="ARBA" id="ARBA00004196"/>
    </source>
</evidence>
<dbReference type="InterPro" id="IPR029046">
    <property type="entry name" value="LolA/LolB/LppX"/>
</dbReference>
<keyword evidence="4" id="KW-0449">Lipoprotein</keyword>
<dbReference type="Gene3D" id="2.50.20.20">
    <property type="match status" value="1"/>
</dbReference>
<comment type="similarity">
    <text evidence="2">Belongs to the LppX/LprAFG lipoprotein family.</text>
</comment>
<dbReference type="SUPFAM" id="SSF89392">
    <property type="entry name" value="Prokaryotic lipoproteins and lipoprotein localization factors"/>
    <property type="match status" value="1"/>
</dbReference>
<dbReference type="AlphaFoldDB" id="A0A927N5R1"/>
<accession>A0A927N5R1</accession>
<evidence type="ECO:0000313" key="5">
    <source>
        <dbReference type="Proteomes" id="UP000638648"/>
    </source>
</evidence>
<sequence length="235" mass="24852">MRRRLPRPLTPLLLISLLLAVAMFGGCSDSGTKDPRAVLTRAKNTLDTSPTVAFTLTSADLPSSGAVLVSGDGVAKRPASFSGRFRLATGGIAVTLGGVVSVEGTLYAQLPFRDGYTATDPDDLGVADPALLLDPRQGLSSFLTSATDVRGVGRSRAGREVTAEFSARLPAKVVSRLFVVADDSAAVETHFFVAEETGQLRKATFRGPFYSGENHTTYTVVLDHYGAPVPITRPR</sequence>
<dbReference type="InterPro" id="IPR009830">
    <property type="entry name" value="LppX/LprAFG"/>
</dbReference>
<dbReference type="CDD" id="cd16334">
    <property type="entry name" value="LppX-like"/>
    <property type="match status" value="1"/>
</dbReference>
<evidence type="ECO:0000313" key="4">
    <source>
        <dbReference type="EMBL" id="MBE1609462.1"/>
    </source>
</evidence>
<protein>
    <submittedName>
        <fullName evidence="4">Lipoprotein LprG</fullName>
    </submittedName>
</protein>
<dbReference type="Proteomes" id="UP000638648">
    <property type="component" value="Unassembled WGS sequence"/>
</dbReference>
<dbReference type="EMBL" id="JADBEM010000001">
    <property type="protein sequence ID" value="MBE1609462.1"/>
    <property type="molecule type" value="Genomic_DNA"/>
</dbReference>
<dbReference type="GO" id="GO:0030313">
    <property type="term" value="C:cell envelope"/>
    <property type="evidence" value="ECO:0007669"/>
    <property type="project" value="UniProtKB-SubCell"/>
</dbReference>
<keyword evidence="3" id="KW-1003">Cell membrane</keyword>
<keyword evidence="3" id="KW-0472">Membrane</keyword>
<comment type="caution">
    <text evidence="4">The sequence shown here is derived from an EMBL/GenBank/DDBJ whole genome shotgun (WGS) entry which is preliminary data.</text>
</comment>
<evidence type="ECO:0000256" key="3">
    <source>
        <dbReference type="ARBA" id="ARBA00022475"/>
    </source>
</evidence>
<dbReference type="RefSeq" id="WP_192753032.1">
    <property type="nucleotide sequence ID" value="NZ_BAABJL010000162.1"/>
</dbReference>
<reference evidence="4" key="1">
    <citation type="submission" date="2020-10" db="EMBL/GenBank/DDBJ databases">
        <title>Sequencing the genomes of 1000 actinobacteria strains.</title>
        <authorList>
            <person name="Klenk H.-P."/>
        </authorList>
    </citation>
    <scope>NUCLEOTIDE SEQUENCE</scope>
    <source>
        <strain evidence="4">DSM 45354</strain>
    </source>
</reference>
<evidence type="ECO:0000256" key="2">
    <source>
        <dbReference type="ARBA" id="ARBA00009194"/>
    </source>
</evidence>
<keyword evidence="5" id="KW-1185">Reference proteome</keyword>
<proteinExistence type="inferred from homology"/>